<feature type="coiled-coil region" evidence="2">
    <location>
        <begin position="129"/>
        <end position="174"/>
    </location>
</feature>
<sequence>MNKDYMLRMKPKVNVVSSPVKGSPGGGFEAAAAWEVRPGGMLVQKRNSDFNKNLNSVPNIKVKVKYGSIYHQVIISSQASFGELKKLLAGLTGLNHQDQKLIFKEKERDSKVFIDIVGVKDGSKLVLIEDELSREKRGLELQKNAKMEKASKEIAAIRIEVDKLAKQVASAEMEINGGKKVVETVLLNLIELLMTQLIKLDGIDADGDVKLQRRTQVKRVQKYIETLDILKTKNSGLGKVQLQQQHNFFTGQVPINCHYPKEQRKQGNFTERVNSGPVVVTTKWETF</sequence>
<dbReference type="PROSITE" id="PS51035">
    <property type="entry name" value="BAG"/>
    <property type="match status" value="1"/>
</dbReference>
<dbReference type="InterPro" id="IPR036533">
    <property type="entry name" value="BAG_dom_sf"/>
</dbReference>
<dbReference type="SUPFAM" id="SSF63491">
    <property type="entry name" value="BAG domain"/>
    <property type="match status" value="1"/>
</dbReference>
<protein>
    <submittedName>
        <fullName evidence="5">Uncharacterized protein</fullName>
    </submittedName>
</protein>
<dbReference type="SUPFAM" id="SSF54236">
    <property type="entry name" value="Ubiquitin-like"/>
    <property type="match status" value="1"/>
</dbReference>
<evidence type="ECO:0000256" key="1">
    <source>
        <dbReference type="ARBA" id="ARBA00023186"/>
    </source>
</evidence>
<dbReference type="Gene3D" id="1.20.58.120">
    <property type="entry name" value="BAG domain"/>
    <property type="match status" value="1"/>
</dbReference>
<keyword evidence="2" id="KW-0175">Coiled coil</keyword>
<dbReference type="PROSITE" id="PS50053">
    <property type="entry name" value="UBIQUITIN_2"/>
    <property type="match status" value="1"/>
</dbReference>
<organism evidence="5 6">
    <name type="scientific">Penstemon smallii</name>
    <dbReference type="NCBI Taxonomy" id="265156"/>
    <lineage>
        <taxon>Eukaryota</taxon>
        <taxon>Viridiplantae</taxon>
        <taxon>Streptophyta</taxon>
        <taxon>Embryophyta</taxon>
        <taxon>Tracheophyta</taxon>
        <taxon>Spermatophyta</taxon>
        <taxon>Magnoliopsida</taxon>
        <taxon>eudicotyledons</taxon>
        <taxon>Gunneridae</taxon>
        <taxon>Pentapetalae</taxon>
        <taxon>asterids</taxon>
        <taxon>lamiids</taxon>
        <taxon>Lamiales</taxon>
        <taxon>Plantaginaceae</taxon>
        <taxon>Cheloneae</taxon>
        <taxon>Penstemon</taxon>
    </lineage>
</organism>
<dbReference type="Pfam" id="PF02179">
    <property type="entry name" value="BAG"/>
    <property type="match status" value="1"/>
</dbReference>
<dbReference type="Gene3D" id="3.10.20.90">
    <property type="entry name" value="Phosphatidylinositol 3-kinase Catalytic Subunit, Chain A, domain 1"/>
    <property type="match status" value="1"/>
</dbReference>
<dbReference type="InterPro" id="IPR000626">
    <property type="entry name" value="Ubiquitin-like_dom"/>
</dbReference>
<feature type="domain" description="BAG" evidence="4">
    <location>
        <begin position="153"/>
        <end position="231"/>
    </location>
</feature>
<dbReference type="EMBL" id="JBJXBP010000007">
    <property type="protein sequence ID" value="KAL3818115.1"/>
    <property type="molecule type" value="Genomic_DNA"/>
</dbReference>
<evidence type="ECO:0000313" key="6">
    <source>
        <dbReference type="Proteomes" id="UP001634393"/>
    </source>
</evidence>
<dbReference type="PANTHER" id="PTHR12329:SF38">
    <property type="entry name" value="BAG FAMILY MOLECULAR CHAPERONE REGULATOR-LIKE PROTEIN"/>
    <property type="match status" value="1"/>
</dbReference>
<dbReference type="PANTHER" id="PTHR12329">
    <property type="entry name" value="BCL2-ASSOCIATED ATHANOGENE"/>
    <property type="match status" value="1"/>
</dbReference>
<dbReference type="AlphaFoldDB" id="A0ABD3S0V7"/>
<dbReference type="Proteomes" id="UP001634393">
    <property type="component" value="Unassembled WGS sequence"/>
</dbReference>
<evidence type="ECO:0000259" key="4">
    <source>
        <dbReference type="PROSITE" id="PS51035"/>
    </source>
</evidence>
<proteinExistence type="predicted"/>
<gene>
    <name evidence="5" type="ORF">ACJIZ3_004020</name>
</gene>
<keyword evidence="6" id="KW-1185">Reference proteome</keyword>
<keyword evidence="1" id="KW-0143">Chaperone</keyword>
<dbReference type="InterPro" id="IPR029071">
    <property type="entry name" value="Ubiquitin-like_domsf"/>
</dbReference>
<evidence type="ECO:0000259" key="3">
    <source>
        <dbReference type="PROSITE" id="PS50053"/>
    </source>
</evidence>
<feature type="domain" description="Ubiquitin-like" evidence="3">
    <location>
        <begin position="58"/>
        <end position="128"/>
    </location>
</feature>
<evidence type="ECO:0000313" key="5">
    <source>
        <dbReference type="EMBL" id="KAL3818115.1"/>
    </source>
</evidence>
<dbReference type="InterPro" id="IPR039773">
    <property type="entry name" value="BAG_chaperone_regulator"/>
</dbReference>
<dbReference type="InterPro" id="IPR003103">
    <property type="entry name" value="BAG_domain"/>
</dbReference>
<dbReference type="SMART" id="SM00264">
    <property type="entry name" value="BAG"/>
    <property type="match status" value="1"/>
</dbReference>
<dbReference type="GO" id="GO:0005737">
    <property type="term" value="C:cytoplasm"/>
    <property type="evidence" value="ECO:0007669"/>
    <property type="project" value="UniProtKB-ARBA"/>
</dbReference>
<reference evidence="5 6" key="1">
    <citation type="submission" date="2024-12" db="EMBL/GenBank/DDBJ databases">
        <title>The unique morphological basis and parallel evolutionary history of personate flowers in Penstemon.</title>
        <authorList>
            <person name="Depatie T.H."/>
            <person name="Wessinger C.A."/>
        </authorList>
    </citation>
    <scope>NUCLEOTIDE SEQUENCE [LARGE SCALE GENOMIC DNA]</scope>
    <source>
        <strain evidence="5">WTNN_2</strain>
        <tissue evidence="5">Leaf</tissue>
    </source>
</reference>
<name>A0ABD3S0V7_9LAMI</name>
<comment type="caution">
    <text evidence="5">The sequence shown here is derived from an EMBL/GenBank/DDBJ whole genome shotgun (WGS) entry which is preliminary data.</text>
</comment>
<evidence type="ECO:0000256" key="2">
    <source>
        <dbReference type="SAM" id="Coils"/>
    </source>
</evidence>
<accession>A0ABD3S0V7</accession>